<proteinExistence type="predicted"/>
<reference evidence="1" key="2">
    <citation type="submission" date="2023-06" db="EMBL/GenBank/DDBJ databases">
        <authorList>
            <consortium name="Lawrence Berkeley National Laboratory"/>
            <person name="Haridas S."/>
            <person name="Hensen N."/>
            <person name="Bonometti L."/>
            <person name="Westerberg I."/>
            <person name="Brannstrom I.O."/>
            <person name="Guillou S."/>
            <person name="Cros-Aarteil S."/>
            <person name="Calhoun S."/>
            <person name="Kuo A."/>
            <person name="Mondo S."/>
            <person name="Pangilinan J."/>
            <person name="Riley R."/>
            <person name="Labutti K."/>
            <person name="Andreopoulos B."/>
            <person name="Lipzen A."/>
            <person name="Chen C."/>
            <person name="Yanf M."/>
            <person name="Daum C."/>
            <person name="Ng V."/>
            <person name="Clum A."/>
            <person name="Steindorff A."/>
            <person name="Ohm R."/>
            <person name="Martin F."/>
            <person name="Silar P."/>
            <person name="Natvig D."/>
            <person name="Lalanne C."/>
            <person name="Gautier V."/>
            <person name="Ament-Velasquez S.L."/>
            <person name="Kruys A."/>
            <person name="Hutchinson M.I."/>
            <person name="Powell A.J."/>
            <person name="Barry K."/>
            <person name="Miller A.N."/>
            <person name="Grigoriev I.V."/>
            <person name="Debuchy R."/>
            <person name="Gladieux P."/>
            <person name="Thoren M.H."/>
            <person name="Johannesson H."/>
        </authorList>
    </citation>
    <scope>NUCLEOTIDE SEQUENCE</scope>
    <source>
        <strain evidence="1">CBS 955.72</strain>
    </source>
</reference>
<gene>
    <name evidence="1" type="ORF">B0T25DRAFT_87438</name>
</gene>
<organism evidence="1 2">
    <name type="scientific">Lasiosphaeria hispida</name>
    <dbReference type="NCBI Taxonomy" id="260671"/>
    <lineage>
        <taxon>Eukaryota</taxon>
        <taxon>Fungi</taxon>
        <taxon>Dikarya</taxon>
        <taxon>Ascomycota</taxon>
        <taxon>Pezizomycotina</taxon>
        <taxon>Sordariomycetes</taxon>
        <taxon>Sordariomycetidae</taxon>
        <taxon>Sordariales</taxon>
        <taxon>Lasiosphaeriaceae</taxon>
        <taxon>Lasiosphaeria</taxon>
    </lineage>
</organism>
<comment type="caution">
    <text evidence="1">The sequence shown here is derived from an EMBL/GenBank/DDBJ whole genome shotgun (WGS) entry which is preliminary data.</text>
</comment>
<dbReference type="AlphaFoldDB" id="A0AAJ0HPT7"/>
<protein>
    <submittedName>
        <fullName evidence="1">Uncharacterized protein</fullName>
    </submittedName>
</protein>
<evidence type="ECO:0000313" key="2">
    <source>
        <dbReference type="Proteomes" id="UP001275084"/>
    </source>
</evidence>
<dbReference type="Proteomes" id="UP001275084">
    <property type="component" value="Unassembled WGS sequence"/>
</dbReference>
<keyword evidence="2" id="KW-1185">Reference proteome</keyword>
<sequence>MHACMFCFTVAVRCARSSLAVLWIGYPLIVVVVTTGREVRSHPHLWYPRLPRVPSHNPPDCYSYSYSCHCCSPWPITRRIGYTAMNPGNNTTAIAHAPRPGSSKEKKHNDANKTFMLFFASRGLGIENLSPC</sequence>
<name>A0AAJ0HPT7_9PEZI</name>
<evidence type="ECO:0000313" key="1">
    <source>
        <dbReference type="EMBL" id="KAK3359131.1"/>
    </source>
</evidence>
<reference evidence="1" key="1">
    <citation type="journal article" date="2023" name="Mol. Phylogenet. Evol.">
        <title>Genome-scale phylogeny and comparative genomics of the fungal order Sordariales.</title>
        <authorList>
            <person name="Hensen N."/>
            <person name="Bonometti L."/>
            <person name="Westerberg I."/>
            <person name="Brannstrom I.O."/>
            <person name="Guillou S."/>
            <person name="Cros-Aarteil S."/>
            <person name="Calhoun S."/>
            <person name="Haridas S."/>
            <person name="Kuo A."/>
            <person name="Mondo S."/>
            <person name="Pangilinan J."/>
            <person name="Riley R."/>
            <person name="LaButti K."/>
            <person name="Andreopoulos B."/>
            <person name="Lipzen A."/>
            <person name="Chen C."/>
            <person name="Yan M."/>
            <person name="Daum C."/>
            <person name="Ng V."/>
            <person name="Clum A."/>
            <person name="Steindorff A."/>
            <person name="Ohm R.A."/>
            <person name="Martin F."/>
            <person name="Silar P."/>
            <person name="Natvig D.O."/>
            <person name="Lalanne C."/>
            <person name="Gautier V."/>
            <person name="Ament-Velasquez S.L."/>
            <person name="Kruys A."/>
            <person name="Hutchinson M.I."/>
            <person name="Powell A.J."/>
            <person name="Barry K."/>
            <person name="Miller A.N."/>
            <person name="Grigoriev I.V."/>
            <person name="Debuchy R."/>
            <person name="Gladieux P."/>
            <person name="Hiltunen Thoren M."/>
            <person name="Johannesson H."/>
        </authorList>
    </citation>
    <scope>NUCLEOTIDE SEQUENCE</scope>
    <source>
        <strain evidence="1">CBS 955.72</strain>
    </source>
</reference>
<accession>A0AAJ0HPT7</accession>
<dbReference type="EMBL" id="JAUIQD010000002">
    <property type="protein sequence ID" value="KAK3359131.1"/>
    <property type="molecule type" value="Genomic_DNA"/>
</dbReference>